<protein>
    <recommendedName>
        <fullName evidence="1">Putative auto-transporter adhesin head GIN domain-containing protein</fullName>
    </recommendedName>
</protein>
<evidence type="ECO:0000313" key="3">
    <source>
        <dbReference type="Proteomes" id="UP000237839"/>
    </source>
</evidence>
<comment type="caution">
    <text evidence="2">The sequence shown here is derived from an EMBL/GenBank/DDBJ whole genome shotgun (WGS) entry which is preliminary data.</text>
</comment>
<keyword evidence="3" id="KW-1185">Reference proteome</keyword>
<dbReference type="Pfam" id="PF10988">
    <property type="entry name" value="DUF2807"/>
    <property type="match status" value="1"/>
</dbReference>
<proteinExistence type="predicted"/>
<feature type="domain" description="Putative auto-transporter adhesin head GIN" evidence="1">
    <location>
        <begin position="56"/>
        <end position="254"/>
    </location>
</feature>
<gene>
    <name evidence="2" type="ORF">S2091_1725</name>
</gene>
<dbReference type="PANTHER" id="PTHR39200">
    <property type="entry name" value="HYPOTHETICAL EXPORTED PROTEIN"/>
    <property type="match status" value="1"/>
</dbReference>
<dbReference type="RefSeq" id="WP_105531380.1">
    <property type="nucleotide sequence ID" value="NZ_PUGF01000006.1"/>
</dbReference>
<sequence length="270" mass="28352">MMKFIAKSMLALLLVAIALGGITYNVMSTNLKQNGTITLATQNLSKENVAITNEVEKVEMDGPFDVNLVQADKSSLVLEGDARLLSKVVVQQDGNTLRIGTKGILVTMNQTLKMTLSIPKLTALTQFGSGDSTVQGFTGPQININLNGSGDLAFAGQYEHLMAQTKGSGNMELDVGKSDKVELNTSGSGDVVALGKAMDLVILTTGSGNIDAQRLIAQHSSGESHGSGDLKLYATQDVRVILTGSGDAEVFGNPAKRSVTNTGSGDMSWN</sequence>
<evidence type="ECO:0000313" key="2">
    <source>
        <dbReference type="EMBL" id="PRC93724.1"/>
    </source>
</evidence>
<dbReference type="PANTHER" id="PTHR39200:SF1">
    <property type="entry name" value="AUTO-TRANSPORTER ADHESIN HEAD GIN DOMAIN-CONTAINING PROTEIN-RELATED"/>
    <property type="match status" value="1"/>
</dbReference>
<dbReference type="InterPro" id="IPR021255">
    <property type="entry name" value="DUF2807"/>
</dbReference>
<dbReference type="OrthoDB" id="8742282at2"/>
<dbReference type="EMBL" id="PUGF01000006">
    <property type="protein sequence ID" value="PRC93724.1"/>
    <property type="molecule type" value="Genomic_DNA"/>
</dbReference>
<name>A0A2S9H161_9BURK</name>
<reference evidence="2 3" key="1">
    <citation type="submission" date="2018-02" db="EMBL/GenBank/DDBJ databases">
        <title>Solimicrobium silvestre gen. nov., sp. nov., isolated from alpine forest soil.</title>
        <authorList>
            <person name="Margesin R."/>
            <person name="Albuquerque L."/>
            <person name="Zhang D.-C."/>
            <person name="Froufe H.J.C."/>
            <person name="Severino R."/>
            <person name="Roxo I."/>
            <person name="Egas C."/>
            <person name="Da Costa M.S."/>
        </authorList>
    </citation>
    <scope>NUCLEOTIDE SEQUENCE [LARGE SCALE GENOMIC DNA]</scope>
    <source>
        <strain evidence="2 3">S20-91</strain>
    </source>
</reference>
<dbReference type="Gene3D" id="2.160.20.120">
    <property type="match status" value="1"/>
</dbReference>
<accession>A0A2S9H161</accession>
<dbReference type="AlphaFoldDB" id="A0A2S9H161"/>
<organism evidence="2 3">
    <name type="scientific">Solimicrobium silvestre</name>
    <dbReference type="NCBI Taxonomy" id="2099400"/>
    <lineage>
        <taxon>Bacteria</taxon>
        <taxon>Pseudomonadati</taxon>
        <taxon>Pseudomonadota</taxon>
        <taxon>Betaproteobacteria</taxon>
        <taxon>Burkholderiales</taxon>
        <taxon>Oxalobacteraceae</taxon>
        <taxon>Solimicrobium</taxon>
    </lineage>
</organism>
<dbReference type="Proteomes" id="UP000237839">
    <property type="component" value="Unassembled WGS sequence"/>
</dbReference>
<evidence type="ECO:0000259" key="1">
    <source>
        <dbReference type="Pfam" id="PF10988"/>
    </source>
</evidence>